<sequence>MVLNISLPDRHTFYAGKAQESSSSSSTFQSIDPSTAKPVCTIYASSPSSIDSAISSAKSAFPSWSSTPPIERARILQKAVQILRSRNDELAKIETLDTGKPFSETSTVDIVTGADVLEYFANLVASGGLNGESFRLRDSAWVYTSKEALGVCVGIGAWNYPIQIALWKSAPCLAAGNAMVYKPSEVTPLHAQFLAEVYKEAGLPDGVFNVVYGAGEVGAYLTKHPDIAKVSFTGQVSTGRKVAGAAAGEMKYVTMELGGKSPVVVLPDVDVEQAVDGAMMANFFSTGQVCTNGTRVFVPEKLKARFETVLLQKINEVRAGDLMDASTNFGPLVSEAHYKKVTQYIEHGKTVDKARLLCGGLDQPANLPVQLKNGYWVSPTVFTDCSDDMKIVREEIFGPVMCILSYSSIEEAVERANNTELGLAAGVFGKDVNQCHSVIKQLQAGITWVNTWGESPAEMAVGGWKQSGVGVENGRRGLEAWVRNKSTLVEMGGSVPTVFANL</sequence>
<evidence type="ECO:0000259" key="9">
    <source>
        <dbReference type="Pfam" id="PF00171"/>
    </source>
</evidence>
<dbReference type="VEuPathDB" id="FungiDB:PV08_07432"/>
<dbReference type="SUPFAM" id="SSF53720">
    <property type="entry name" value="ALDH-like"/>
    <property type="match status" value="1"/>
</dbReference>
<dbReference type="EC" id="1.2.1.3" evidence="5"/>
<feature type="active site" evidence="7">
    <location>
        <position position="256"/>
    </location>
</feature>
<dbReference type="InterPro" id="IPR029510">
    <property type="entry name" value="Ald_DH_CS_GLU"/>
</dbReference>
<dbReference type="PROSITE" id="PS00070">
    <property type="entry name" value="ALDEHYDE_DEHYDR_CYS"/>
    <property type="match status" value="1"/>
</dbReference>
<dbReference type="OrthoDB" id="310895at2759"/>
<organism evidence="10 11">
    <name type="scientific">Exophiala spinifera</name>
    <dbReference type="NCBI Taxonomy" id="91928"/>
    <lineage>
        <taxon>Eukaryota</taxon>
        <taxon>Fungi</taxon>
        <taxon>Dikarya</taxon>
        <taxon>Ascomycota</taxon>
        <taxon>Pezizomycotina</taxon>
        <taxon>Eurotiomycetes</taxon>
        <taxon>Chaetothyriomycetidae</taxon>
        <taxon>Chaetothyriales</taxon>
        <taxon>Herpotrichiellaceae</taxon>
        <taxon>Exophiala</taxon>
    </lineage>
</organism>
<protein>
    <recommendedName>
        <fullName evidence="5">aldehyde dehydrogenase (NAD(+))</fullName>
        <ecNumber evidence="5">1.2.1.3</ecNumber>
    </recommendedName>
</protein>
<dbReference type="FunFam" id="3.40.605.10:FF:000007">
    <property type="entry name" value="NAD/NADP-dependent betaine aldehyde dehydrogenase"/>
    <property type="match status" value="1"/>
</dbReference>
<dbReference type="Gene3D" id="3.40.309.10">
    <property type="entry name" value="Aldehyde Dehydrogenase, Chain A, domain 2"/>
    <property type="match status" value="1"/>
</dbReference>
<comment type="catalytic activity">
    <reaction evidence="6">
        <text>an aldehyde + NAD(+) + H2O = a carboxylate + NADH + 2 H(+)</text>
        <dbReference type="Rhea" id="RHEA:16185"/>
        <dbReference type="ChEBI" id="CHEBI:15377"/>
        <dbReference type="ChEBI" id="CHEBI:15378"/>
        <dbReference type="ChEBI" id="CHEBI:17478"/>
        <dbReference type="ChEBI" id="CHEBI:29067"/>
        <dbReference type="ChEBI" id="CHEBI:57540"/>
        <dbReference type="ChEBI" id="CHEBI:57945"/>
        <dbReference type="EC" id="1.2.1.3"/>
    </reaction>
</comment>
<dbReference type="STRING" id="91928.A0A0D2B6W0"/>
<dbReference type="Proteomes" id="UP000053328">
    <property type="component" value="Unassembled WGS sequence"/>
</dbReference>
<keyword evidence="4" id="KW-0520">NAD</keyword>
<dbReference type="InterPro" id="IPR015590">
    <property type="entry name" value="Aldehyde_DH_dom"/>
</dbReference>
<dbReference type="GO" id="GO:0046872">
    <property type="term" value="F:metal ion binding"/>
    <property type="evidence" value="ECO:0007669"/>
    <property type="project" value="UniProtKB-KW"/>
</dbReference>
<dbReference type="EMBL" id="KN847496">
    <property type="protein sequence ID" value="KIW14648.1"/>
    <property type="molecule type" value="Genomic_DNA"/>
</dbReference>
<evidence type="ECO:0000313" key="10">
    <source>
        <dbReference type="EMBL" id="KIW14648.1"/>
    </source>
</evidence>
<evidence type="ECO:0000256" key="4">
    <source>
        <dbReference type="ARBA" id="ARBA00023027"/>
    </source>
</evidence>
<dbReference type="NCBIfam" id="NF009725">
    <property type="entry name" value="PRK13252.1"/>
    <property type="match status" value="1"/>
</dbReference>
<dbReference type="FunFam" id="3.40.309.10:FF:000014">
    <property type="entry name" value="NAD/NADP-dependent betaine aldehyde dehydrogenase"/>
    <property type="match status" value="1"/>
</dbReference>
<keyword evidence="11" id="KW-1185">Reference proteome</keyword>
<evidence type="ECO:0000256" key="3">
    <source>
        <dbReference type="ARBA" id="ARBA00023002"/>
    </source>
</evidence>
<feature type="domain" description="Aldehyde dehydrogenase" evidence="9">
    <location>
        <begin position="23"/>
        <end position="486"/>
    </location>
</feature>
<keyword evidence="3 8" id="KW-0560">Oxidoreductase</keyword>
<dbReference type="RefSeq" id="XP_016234864.1">
    <property type="nucleotide sequence ID" value="XM_016381762.1"/>
</dbReference>
<reference evidence="10 11" key="1">
    <citation type="submission" date="2015-01" db="EMBL/GenBank/DDBJ databases">
        <title>The Genome Sequence of Exophiala spinifera CBS89968.</title>
        <authorList>
            <consortium name="The Broad Institute Genomics Platform"/>
            <person name="Cuomo C."/>
            <person name="de Hoog S."/>
            <person name="Gorbushina A."/>
            <person name="Stielow B."/>
            <person name="Teixiera M."/>
            <person name="Abouelleil A."/>
            <person name="Chapman S.B."/>
            <person name="Priest M."/>
            <person name="Young S.K."/>
            <person name="Wortman J."/>
            <person name="Nusbaum C."/>
            <person name="Birren B."/>
        </authorList>
    </citation>
    <scope>NUCLEOTIDE SEQUENCE [LARGE SCALE GENOMIC DNA]</scope>
    <source>
        <strain evidence="10 11">CBS 89968</strain>
    </source>
</reference>
<comment type="similarity">
    <text evidence="1 8">Belongs to the aldehyde dehydrogenase family.</text>
</comment>
<accession>A0A0D2B6W0</accession>
<dbReference type="InterPro" id="IPR016161">
    <property type="entry name" value="Ald_DH/histidinol_DH"/>
</dbReference>
<evidence type="ECO:0000313" key="11">
    <source>
        <dbReference type="Proteomes" id="UP000053328"/>
    </source>
</evidence>
<evidence type="ECO:0000256" key="7">
    <source>
        <dbReference type="PROSITE-ProRule" id="PRU10007"/>
    </source>
</evidence>
<dbReference type="InterPro" id="IPR016163">
    <property type="entry name" value="Ald_DH_C"/>
</dbReference>
<dbReference type="InterPro" id="IPR016162">
    <property type="entry name" value="Ald_DH_N"/>
</dbReference>
<evidence type="ECO:0000256" key="5">
    <source>
        <dbReference type="ARBA" id="ARBA00024226"/>
    </source>
</evidence>
<dbReference type="Gene3D" id="3.40.605.10">
    <property type="entry name" value="Aldehyde Dehydrogenase, Chain A, domain 1"/>
    <property type="match status" value="1"/>
</dbReference>
<name>A0A0D2B6W0_9EURO</name>
<evidence type="ECO:0000256" key="8">
    <source>
        <dbReference type="RuleBase" id="RU003345"/>
    </source>
</evidence>
<dbReference type="GeneID" id="27334515"/>
<evidence type="ECO:0000256" key="2">
    <source>
        <dbReference type="ARBA" id="ARBA00022723"/>
    </source>
</evidence>
<proteinExistence type="inferred from homology"/>
<dbReference type="InterPro" id="IPR016160">
    <property type="entry name" value="Ald_DH_CS_CYS"/>
</dbReference>
<dbReference type="PANTHER" id="PTHR11699">
    <property type="entry name" value="ALDEHYDE DEHYDROGENASE-RELATED"/>
    <property type="match status" value="1"/>
</dbReference>
<keyword evidence="2" id="KW-0479">Metal-binding</keyword>
<gene>
    <name evidence="10" type="ORF">PV08_07432</name>
</gene>
<dbReference type="AlphaFoldDB" id="A0A0D2B6W0"/>
<evidence type="ECO:0000256" key="6">
    <source>
        <dbReference type="ARBA" id="ARBA00049194"/>
    </source>
</evidence>
<dbReference type="GO" id="GO:0004029">
    <property type="term" value="F:aldehyde dehydrogenase (NAD+) activity"/>
    <property type="evidence" value="ECO:0007669"/>
    <property type="project" value="UniProtKB-EC"/>
</dbReference>
<dbReference type="Pfam" id="PF00171">
    <property type="entry name" value="Aldedh"/>
    <property type="match status" value="1"/>
</dbReference>
<dbReference type="PROSITE" id="PS00687">
    <property type="entry name" value="ALDEHYDE_DEHYDR_GLU"/>
    <property type="match status" value="1"/>
</dbReference>
<dbReference type="HOGENOM" id="CLU_005391_0_0_1"/>
<evidence type="ECO:0000256" key="1">
    <source>
        <dbReference type="ARBA" id="ARBA00009986"/>
    </source>
</evidence>